<feature type="region of interest" description="Disordered" evidence="2">
    <location>
        <begin position="259"/>
        <end position="279"/>
    </location>
</feature>
<evidence type="ECO:0000313" key="4">
    <source>
        <dbReference type="Proteomes" id="UP000824596"/>
    </source>
</evidence>
<dbReference type="InterPro" id="IPR007577">
    <property type="entry name" value="GlycoTrfase_DXD_sugar-bd_CS"/>
</dbReference>
<gene>
    <name evidence="3" type="ORF">HRG_02670</name>
</gene>
<dbReference type="PANTHER" id="PTHR31834:SF8">
    <property type="entry name" value="TRANSFERASE, PUTATIVE (AFU_ORTHOLOGUE AFUA_6G14040)-RELATED"/>
    <property type="match status" value="1"/>
</dbReference>
<dbReference type="InterPro" id="IPR039367">
    <property type="entry name" value="Och1-like"/>
</dbReference>
<organism evidence="3 4">
    <name type="scientific">Hirsutella rhossiliensis</name>
    <dbReference type="NCBI Taxonomy" id="111463"/>
    <lineage>
        <taxon>Eukaryota</taxon>
        <taxon>Fungi</taxon>
        <taxon>Dikarya</taxon>
        <taxon>Ascomycota</taxon>
        <taxon>Pezizomycotina</taxon>
        <taxon>Sordariomycetes</taxon>
        <taxon>Hypocreomycetidae</taxon>
        <taxon>Hypocreales</taxon>
        <taxon>Ophiocordycipitaceae</taxon>
        <taxon>Hirsutella</taxon>
    </lineage>
</organism>
<dbReference type="PANTHER" id="PTHR31834">
    <property type="entry name" value="INITIATION-SPECIFIC ALPHA-1,6-MANNOSYLTRANSFERASE"/>
    <property type="match status" value="1"/>
</dbReference>
<dbReference type="RefSeq" id="XP_044724774.1">
    <property type="nucleotide sequence ID" value="XM_044861141.1"/>
</dbReference>
<name>A0A9P8SLS7_9HYPO</name>
<comment type="caution">
    <text evidence="3">The sequence shown here is derived from an EMBL/GenBank/DDBJ whole genome shotgun (WGS) entry which is preliminary data.</text>
</comment>
<dbReference type="GO" id="GO:0000136">
    <property type="term" value="C:mannan polymerase complex"/>
    <property type="evidence" value="ECO:0007669"/>
    <property type="project" value="TreeGrafter"/>
</dbReference>
<accession>A0A9P8SLS7</accession>
<feature type="compositionally biased region" description="Basic and acidic residues" evidence="2">
    <location>
        <begin position="264"/>
        <end position="279"/>
    </location>
</feature>
<dbReference type="InterPro" id="IPR029044">
    <property type="entry name" value="Nucleotide-diphossugar_trans"/>
</dbReference>
<keyword evidence="4" id="KW-1185">Reference proteome</keyword>
<dbReference type="SUPFAM" id="SSF53448">
    <property type="entry name" value="Nucleotide-diphospho-sugar transferases"/>
    <property type="match status" value="1"/>
</dbReference>
<dbReference type="Proteomes" id="UP000824596">
    <property type="component" value="Unassembled WGS sequence"/>
</dbReference>
<dbReference type="GO" id="GO:0000009">
    <property type="term" value="F:alpha-1,6-mannosyltransferase activity"/>
    <property type="evidence" value="ECO:0007669"/>
    <property type="project" value="InterPro"/>
</dbReference>
<dbReference type="AlphaFoldDB" id="A0A9P8SLS7"/>
<dbReference type="Gene3D" id="3.90.550.20">
    <property type="match status" value="1"/>
</dbReference>
<dbReference type="OrthoDB" id="4903369at2759"/>
<dbReference type="EMBL" id="JAIZPD010000002">
    <property type="protein sequence ID" value="KAH0967261.1"/>
    <property type="molecule type" value="Genomic_DNA"/>
</dbReference>
<evidence type="ECO:0000256" key="2">
    <source>
        <dbReference type="SAM" id="MobiDB-lite"/>
    </source>
</evidence>
<protein>
    <submittedName>
        <fullName evidence="3">Glycosyltransferase sugar-binding containing DXD motif domain-containing protein</fullName>
    </submittedName>
</protein>
<proteinExistence type="inferred from homology"/>
<reference evidence="3" key="1">
    <citation type="submission" date="2021-09" db="EMBL/GenBank/DDBJ databases">
        <title>A high-quality genome of the endoparasitic fungus Hirsutella rhossiliensis with a comparison of Hirsutella genomes reveals transposable elements contributing to genome size variation.</title>
        <authorList>
            <person name="Lin R."/>
            <person name="Jiao Y."/>
            <person name="Sun X."/>
            <person name="Ling J."/>
            <person name="Xie B."/>
            <person name="Cheng X."/>
        </authorList>
    </citation>
    <scope>NUCLEOTIDE SEQUENCE</scope>
    <source>
        <strain evidence="3">HR02</strain>
    </source>
</reference>
<sequence length="279" mass="31700">MKRYSRILPCALLFAIFFIWGYFLLPHDLSSARQSLAQQPLWRPRFSSPKTSTQQGSDTLIPQKIWQIFFRQPTPRDLSDTASWLALNRGYEYRLLGAAEGEALISRYFGTDGDEVQVYNQLQSSGMKSDLLRYLVLAAEGGVYTDIDTEALHPIDSWIPPQFRSKTRVIVGIEFDRLDGPNWETTGPIAWTDVVFEQFRSFEPDFVSLRNLSDLQEPRLIGDILVLPIDGFGTGQLHSNSTHGDTVSKSALLRHRFGGSWRKPSQDDTGREPIQDDTN</sequence>
<comment type="similarity">
    <text evidence="1">Belongs to the glycosyltransferase 32 family.</text>
</comment>
<evidence type="ECO:0000313" key="3">
    <source>
        <dbReference type="EMBL" id="KAH0967261.1"/>
    </source>
</evidence>
<dbReference type="GeneID" id="68351799"/>
<evidence type="ECO:0000256" key="1">
    <source>
        <dbReference type="ARBA" id="ARBA00009003"/>
    </source>
</evidence>
<dbReference type="GO" id="GO:0006487">
    <property type="term" value="P:protein N-linked glycosylation"/>
    <property type="evidence" value="ECO:0007669"/>
    <property type="project" value="TreeGrafter"/>
</dbReference>
<dbReference type="Pfam" id="PF04488">
    <property type="entry name" value="Gly_transf_sug"/>
    <property type="match status" value="1"/>
</dbReference>